<dbReference type="InterPro" id="IPR021109">
    <property type="entry name" value="Peptidase_aspartic_dom_sf"/>
</dbReference>
<dbReference type="Proteomes" id="UP000593563">
    <property type="component" value="Unassembled WGS sequence"/>
</dbReference>
<keyword evidence="2" id="KW-0732">Signal</keyword>
<evidence type="ECO:0000313" key="6">
    <source>
        <dbReference type="Proteomes" id="UP000593563"/>
    </source>
</evidence>
<dbReference type="Pfam" id="PF14541">
    <property type="entry name" value="TAXi_C"/>
    <property type="match status" value="1"/>
</dbReference>
<dbReference type="PANTHER" id="PTHR13683">
    <property type="entry name" value="ASPARTYL PROTEASES"/>
    <property type="match status" value="1"/>
</dbReference>
<dbReference type="Gene3D" id="2.40.70.10">
    <property type="entry name" value="Acid Proteases"/>
    <property type="match status" value="2"/>
</dbReference>
<feature type="non-terminal residue" evidence="5">
    <location>
        <position position="143"/>
    </location>
</feature>
<dbReference type="InterPro" id="IPR001461">
    <property type="entry name" value="Aspartic_peptidase_A1"/>
</dbReference>
<feature type="non-terminal residue" evidence="5">
    <location>
        <position position="1"/>
    </location>
</feature>
<dbReference type="AlphaFoldDB" id="A0A6L5BBN3"/>
<keyword evidence="1" id="KW-0645">Protease</keyword>
<protein>
    <recommendedName>
        <fullName evidence="4">Xylanase inhibitor C-terminal domain-containing protein</fullName>
    </recommendedName>
</protein>
<dbReference type="PANTHER" id="PTHR13683:SF375">
    <property type="entry name" value="PEPTIDASE A1 DOMAIN-CONTAINING PROTEIN"/>
    <property type="match status" value="1"/>
</dbReference>
<reference evidence="5" key="1">
    <citation type="submission" date="2020-01" db="EMBL/GenBank/DDBJ databases">
        <title>The Celery Genome Sequence Reveals Sequential Paleo-tetraploidization, Resistance Gene Elimination, Karyotype Evolution, and Functional Innovation in Apiales.</title>
        <authorList>
            <person name="Song X."/>
        </authorList>
    </citation>
    <scope>NUCLEOTIDE SEQUENCE</scope>
    <source>
        <tissue evidence="5">Leaf</tissue>
    </source>
</reference>
<dbReference type="GO" id="GO:0004190">
    <property type="term" value="F:aspartic-type endopeptidase activity"/>
    <property type="evidence" value="ECO:0007669"/>
    <property type="project" value="InterPro"/>
</dbReference>
<sequence>AKQCKYTLEYGDGSTTSGYYVEDVIHIDKVVGSSVISNITALIVFGKNYQLSPDSFSHYLKGGNSGGGILVFGQIEEPNLVYTPLLPSRTLYFVNLLSISVNGLYSPNNPSVHSISCNEQTLINSGTTLAYLEEKVYDHLVNA</sequence>
<organism evidence="5 6">
    <name type="scientific">Apium graveolens</name>
    <name type="common">Celery</name>
    <dbReference type="NCBI Taxonomy" id="4045"/>
    <lineage>
        <taxon>Eukaryota</taxon>
        <taxon>Viridiplantae</taxon>
        <taxon>Streptophyta</taxon>
        <taxon>Embryophyta</taxon>
        <taxon>Tracheophyta</taxon>
        <taxon>Spermatophyta</taxon>
        <taxon>Magnoliopsida</taxon>
        <taxon>eudicotyledons</taxon>
        <taxon>Gunneridae</taxon>
        <taxon>Pentapetalae</taxon>
        <taxon>asterids</taxon>
        <taxon>campanulids</taxon>
        <taxon>Apiales</taxon>
        <taxon>Apiaceae</taxon>
        <taxon>Apioideae</taxon>
        <taxon>apioid superclade</taxon>
        <taxon>Apieae</taxon>
        <taxon>Apium</taxon>
    </lineage>
</organism>
<evidence type="ECO:0000313" key="5">
    <source>
        <dbReference type="EMBL" id="KAF1002898.1"/>
    </source>
</evidence>
<evidence type="ECO:0000256" key="2">
    <source>
        <dbReference type="ARBA" id="ARBA00022729"/>
    </source>
</evidence>
<dbReference type="EMBL" id="WRXP01000261">
    <property type="protein sequence ID" value="KAF1002898.1"/>
    <property type="molecule type" value="Genomic_DNA"/>
</dbReference>
<dbReference type="SUPFAM" id="SSF50630">
    <property type="entry name" value="Acid proteases"/>
    <property type="match status" value="1"/>
</dbReference>
<dbReference type="InterPro" id="IPR032799">
    <property type="entry name" value="TAXi_C"/>
</dbReference>
<comment type="caution">
    <text evidence="5">The sequence shown here is derived from an EMBL/GenBank/DDBJ whole genome shotgun (WGS) entry which is preliminary data.</text>
</comment>
<evidence type="ECO:0000259" key="4">
    <source>
        <dbReference type="Pfam" id="PF14541"/>
    </source>
</evidence>
<gene>
    <name evidence="5" type="ORF">AG4045_004029</name>
</gene>
<evidence type="ECO:0000256" key="3">
    <source>
        <dbReference type="ARBA" id="ARBA00022801"/>
    </source>
</evidence>
<dbReference type="GO" id="GO:0006508">
    <property type="term" value="P:proteolysis"/>
    <property type="evidence" value="ECO:0007669"/>
    <property type="project" value="UniProtKB-KW"/>
</dbReference>
<keyword evidence="6" id="KW-1185">Reference proteome</keyword>
<accession>A0A6L5BBN3</accession>
<feature type="domain" description="Xylanase inhibitor C-terminal" evidence="4">
    <location>
        <begin position="92"/>
        <end position="143"/>
    </location>
</feature>
<evidence type="ECO:0000256" key="1">
    <source>
        <dbReference type="ARBA" id="ARBA00022670"/>
    </source>
</evidence>
<name>A0A6L5BBN3_APIGR</name>
<proteinExistence type="predicted"/>
<keyword evidence="3" id="KW-0378">Hydrolase</keyword>